<dbReference type="AlphaFoldDB" id="A0A0D0VJP6"/>
<keyword evidence="4 7" id="KW-1133">Transmembrane helix</keyword>
<name>A0A0D0VJP6_CRYGA</name>
<dbReference type="GO" id="GO:0030134">
    <property type="term" value="C:COPII-coated ER to Golgi transport vesicle"/>
    <property type="evidence" value="ECO:0007669"/>
    <property type="project" value="TreeGrafter"/>
</dbReference>
<dbReference type="InterPro" id="IPR051136">
    <property type="entry name" value="Intracellular_Lectin-GPT"/>
</dbReference>
<evidence type="ECO:0000256" key="4">
    <source>
        <dbReference type="ARBA" id="ARBA00022989"/>
    </source>
</evidence>
<keyword evidence="2 7" id="KW-0812">Transmembrane</keyword>
<feature type="transmembrane region" description="Helical" evidence="7">
    <location>
        <begin position="306"/>
        <end position="339"/>
    </location>
</feature>
<dbReference type="GO" id="GO:0005789">
    <property type="term" value="C:endoplasmic reticulum membrane"/>
    <property type="evidence" value="ECO:0007669"/>
    <property type="project" value="TreeGrafter"/>
</dbReference>
<feature type="domain" description="L-type lectin-like" evidence="9">
    <location>
        <begin position="37"/>
        <end position="260"/>
    </location>
</feature>
<comment type="subcellular location">
    <subcellularLocation>
        <location evidence="1">Membrane</location>
        <topology evidence="1">Single-pass type I membrane protein</topology>
    </subcellularLocation>
</comment>
<dbReference type="CDD" id="cd07308">
    <property type="entry name" value="lectin_leg-like"/>
    <property type="match status" value="1"/>
</dbReference>
<evidence type="ECO:0000256" key="7">
    <source>
        <dbReference type="SAM" id="Phobius"/>
    </source>
</evidence>
<evidence type="ECO:0000256" key="8">
    <source>
        <dbReference type="SAM" id="SignalP"/>
    </source>
</evidence>
<reference evidence="10" key="1">
    <citation type="submission" date="2015-01" db="EMBL/GenBank/DDBJ databases">
        <title>The Genome Sequence of Cryptococcus gattii CA1280.</title>
        <authorList>
            <consortium name="The Broad Institute Genomics Platform"/>
            <person name="Cuomo C."/>
            <person name="Litvintseva A."/>
            <person name="Chen Y."/>
            <person name="Heitman J."/>
            <person name="Sun S."/>
            <person name="Springer D."/>
            <person name="Dromer F."/>
            <person name="Young S."/>
            <person name="Zeng Q."/>
            <person name="Gargeya S."/>
            <person name="Abouelleil A."/>
            <person name="Alvarado L."/>
            <person name="Chapman S.B."/>
            <person name="Gainer-Dewar J."/>
            <person name="Goldberg J."/>
            <person name="Griggs A."/>
            <person name="Gujja S."/>
            <person name="Hansen M."/>
            <person name="Howarth C."/>
            <person name="Imamovic A."/>
            <person name="Larimer J."/>
            <person name="Murphy C."/>
            <person name="Naylor J."/>
            <person name="Pearson M."/>
            <person name="Priest M."/>
            <person name="Roberts A."/>
            <person name="Saif S."/>
            <person name="Shea T."/>
            <person name="Sykes S."/>
            <person name="Wortman J."/>
            <person name="Nusbaum C."/>
            <person name="Birren B."/>
        </authorList>
    </citation>
    <scope>NUCLEOTIDE SEQUENCE [LARGE SCALE GENOMIC DNA]</scope>
    <source>
        <strain evidence="10">CA1280</strain>
    </source>
</reference>
<evidence type="ECO:0000256" key="3">
    <source>
        <dbReference type="ARBA" id="ARBA00022729"/>
    </source>
</evidence>
<organism evidence="10">
    <name type="scientific">Cryptococcus bacillisporus CA1280</name>
    <dbReference type="NCBI Taxonomy" id="1296109"/>
    <lineage>
        <taxon>Eukaryota</taxon>
        <taxon>Fungi</taxon>
        <taxon>Dikarya</taxon>
        <taxon>Basidiomycota</taxon>
        <taxon>Agaricomycotina</taxon>
        <taxon>Tremellomycetes</taxon>
        <taxon>Tremellales</taxon>
        <taxon>Cryptococcaceae</taxon>
        <taxon>Cryptococcus</taxon>
        <taxon>Cryptococcus gattii species complex</taxon>
    </lineage>
</organism>
<dbReference type="GO" id="GO:0006888">
    <property type="term" value="P:endoplasmic reticulum to Golgi vesicle-mediated transport"/>
    <property type="evidence" value="ECO:0007669"/>
    <property type="project" value="TreeGrafter"/>
</dbReference>
<dbReference type="PROSITE" id="PS51328">
    <property type="entry name" value="L_LECTIN_LIKE"/>
    <property type="match status" value="1"/>
</dbReference>
<dbReference type="PANTHER" id="PTHR12223:SF45">
    <property type="entry name" value="RE50040P"/>
    <property type="match status" value="1"/>
</dbReference>
<feature type="chain" id="PRO_5002223422" evidence="8">
    <location>
        <begin position="24"/>
        <end position="365"/>
    </location>
</feature>
<dbReference type="InterPro" id="IPR013320">
    <property type="entry name" value="ConA-like_dom_sf"/>
</dbReference>
<dbReference type="OrthoDB" id="270293at2759"/>
<keyword evidence="3 8" id="KW-0732">Signal</keyword>
<dbReference type="SUPFAM" id="SSF49899">
    <property type="entry name" value="Concanavalin A-like lectins/glucanases"/>
    <property type="match status" value="1"/>
</dbReference>
<dbReference type="GO" id="GO:0005793">
    <property type="term" value="C:endoplasmic reticulum-Golgi intermediate compartment"/>
    <property type="evidence" value="ECO:0007669"/>
    <property type="project" value="TreeGrafter"/>
</dbReference>
<evidence type="ECO:0000256" key="6">
    <source>
        <dbReference type="SAM" id="MobiDB-lite"/>
    </source>
</evidence>
<dbReference type="InterPro" id="IPR005052">
    <property type="entry name" value="Lectin_leg"/>
</dbReference>
<feature type="signal peptide" evidence="8">
    <location>
        <begin position="1"/>
        <end position="23"/>
    </location>
</feature>
<protein>
    <submittedName>
        <fullName evidence="10">Lectin, mannose-binding 2</fullName>
    </submittedName>
</protein>
<dbReference type="Pfam" id="PF03388">
    <property type="entry name" value="Lectin_leg-like"/>
    <property type="match status" value="1"/>
</dbReference>
<evidence type="ECO:0000256" key="5">
    <source>
        <dbReference type="ARBA" id="ARBA00023136"/>
    </source>
</evidence>
<dbReference type="EMBL" id="KN847980">
    <property type="protein sequence ID" value="KIR47606.1"/>
    <property type="molecule type" value="Genomic_DNA"/>
</dbReference>
<dbReference type="GO" id="GO:0000139">
    <property type="term" value="C:Golgi membrane"/>
    <property type="evidence" value="ECO:0007669"/>
    <property type="project" value="TreeGrafter"/>
</dbReference>
<dbReference type="GO" id="GO:0005537">
    <property type="term" value="F:D-mannose binding"/>
    <property type="evidence" value="ECO:0007669"/>
    <property type="project" value="TreeGrafter"/>
</dbReference>
<sequence>MRRNPTLSLLSLTVLTAIAGVNAAELEDSLAPVIERTVPLRTHSLAAPYVDTDLQNRWWDFGGDAIINTNKHVRLTQDKPSQSGWLWARMPLSVSNWQIDVEFKVDGKANNIFGDGWAFWVTTDRAKQGPVFGSVDWFKGFGIFFDTYANSKHANPFPRVSAMLGDGKTSYDHDRDNEGNEIGGCSENFRRRGDVPTKARLTYIKGRALQLKLRTKKSDEWKICFETNVDLPESPYIGFSAATGDVSDNHDIVSVNTYSLTLKPEYRASKSSSNSKSDGKQAAMNVDTNGRSGKGRREVKSGGDGWFVFILKVIGVLAFIAFAVAAVVSNLMIVFSLAIPQILEYNLPKSTSLFLVANQWKIHTN</sequence>
<dbReference type="Gene3D" id="2.60.120.200">
    <property type="match status" value="1"/>
</dbReference>
<evidence type="ECO:0000256" key="2">
    <source>
        <dbReference type="ARBA" id="ARBA00022692"/>
    </source>
</evidence>
<evidence type="ECO:0000256" key="1">
    <source>
        <dbReference type="ARBA" id="ARBA00004479"/>
    </source>
</evidence>
<keyword evidence="5 7" id="KW-0472">Membrane</keyword>
<dbReference type="HOGENOM" id="CLU_041093_1_0_1"/>
<evidence type="ECO:0000259" key="9">
    <source>
        <dbReference type="PROSITE" id="PS51328"/>
    </source>
</evidence>
<feature type="region of interest" description="Disordered" evidence="6">
    <location>
        <begin position="269"/>
        <end position="298"/>
    </location>
</feature>
<accession>A0A0D0VJP6</accession>
<gene>
    <name evidence="10" type="ORF">I312_03374</name>
</gene>
<proteinExistence type="predicted"/>
<dbReference type="PANTHER" id="PTHR12223">
    <property type="entry name" value="VESICULAR MANNOSE-BINDING LECTIN"/>
    <property type="match status" value="1"/>
</dbReference>
<dbReference type="FunFam" id="2.60.120.200:FF:000095">
    <property type="entry name" value="Lectin family integral membrane protein"/>
    <property type="match status" value="1"/>
</dbReference>
<evidence type="ECO:0000313" key="10">
    <source>
        <dbReference type="EMBL" id="KIR47606.1"/>
    </source>
</evidence>